<dbReference type="OrthoDB" id="56323at2"/>
<dbReference type="InterPro" id="IPR002937">
    <property type="entry name" value="Amino_oxidase"/>
</dbReference>
<dbReference type="GO" id="GO:0016491">
    <property type="term" value="F:oxidoreductase activity"/>
    <property type="evidence" value="ECO:0007669"/>
    <property type="project" value="InterPro"/>
</dbReference>
<proteinExistence type="inferred from homology"/>
<evidence type="ECO:0000259" key="3">
    <source>
        <dbReference type="Pfam" id="PF01593"/>
    </source>
</evidence>
<dbReference type="Gene3D" id="3.50.50.60">
    <property type="entry name" value="FAD/NAD(P)-binding domain"/>
    <property type="match status" value="2"/>
</dbReference>
<dbReference type="PANTHER" id="PTHR43563">
    <property type="entry name" value="AMINE OXIDASE"/>
    <property type="match status" value="1"/>
</dbReference>
<dbReference type="AlphaFoldDB" id="A0A142ES33"/>
<dbReference type="Proteomes" id="UP000073816">
    <property type="component" value="Chromosome"/>
</dbReference>
<reference evidence="4 5" key="2">
    <citation type="journal article" date="2016" name="Genome Announc.">
        <title>Complete Genome Sequence of Algoriphagus sp. Strain M8-2, Isolated from a Brackish Lake.</title>
        <authorList>
            <person name="Muraguchi Y."/>
            <person name="Kushimoto K."/>
            <person name="Ohtsubo Y."/>
            <person name="Suzuki T."/>
            <person name="Dohra H."/>
            <person name="Kimbara K."/>
            <person name="Shintani M."/>
        </authorList>
    </citation>
    <scope>NUCLEOTIDE SEQUENCE [LARGE SCALE GENOMIC DNA]</scope>
    <source>
        <strain evidence="4 5">M8-2</strain>
    </source>
</reference>
<sequence length="355" mass="39247">MPGEKRILIIGGGLSGLTLAYLLSNHNLHITLLEASSKLGGRIQTIKGPLGTPLELGATWLNDSHSRLLSLMSHLSLRKHPQVSDGISLFQTSKTEPIQKFTVPDEDGSSYRIVGGTQTLIDALAEKLNPGQINLNAKVIRLTEEKENLKIETSSGETFFANCVVISLPSQVISSEVTFSPQLPEPVSQLLPNVQTWMAGSIKFVMEFEKPFWKKSGYSGMAFSHADIIAEMYDHSNAEKTKFGFTGFLNSSASRFSQEERKALALRHLSELFGEKDLSPTHYEDKVWIGDLVLGENSLIPRPHQHNGHPLLLQSYFNEKLFFTGTETSTEFAGYMEGAVRSAERVAQQILKTKG</sequence>
<dbReference type="InterPro" id="IPR036188">
    <property type="entry name" value="FAD/NAD-bd_sf"/>
</dbReference>
<dbReference type="RefSeq" id="WP_067549814.1">
    <property type="nucleotide sequence ID" value="NZ_CP012836.1"/>
</dbReference>
<accession>A0A142ES33</accession>
<protein>
    <submittedName>
        <fullName evidence="4">Amine oxidase</fullName>
    </submittedName>
</protein>
<dbReference type="Pfam" id="PF01593">
    <property type="entry name" value="Amino_oxidase"/>
    <property type="match status" value="2"/>
</dbReference>
<dbReference type="InterPro" id="IPR050703">
    <property type="entry name" value="Flavin_MAO"/>
</dbReference>
<dbReference type="EMBL" id="CP012836">
    <property type="protein sequence ID" value="AMQ57938.1"/>
    <property type="molecule type" value="Genomic_DNA"/>
</dbReference>
<reference evidence="5" key="1">
    <citation type="submission" date="2015-09" db="EMBL/GenBank/DDBJ databases">
        <title>Complete sequence of Algoriphagus sp. M8-2.</title>
        <authorList>
            <person name="Shintani M."/>
        </authorList>
    </citation>
    <scope>NUCLEOTIDE SEQUENCE [LARGE SCALE GENOMIC DNA]</scope>
    <source>
        <strain evidence="5">M8-2</strain>
    </source>
</reference>
<dbReference type="SUPFAM" id="SSF51905">
    <property type="entry name" value="FAD/NAD(P)-binding domain"/>
    <property type="match status" value="1"/>
</dbReference>
<keyword evidence="2" id="KW-1133">Transmembrane helix</keyword>
<evidence type="ECO:0000256" key="2">
    <source>
        <dbReference type="SAM" id="Phobius"/>
    </source>
</evidence>
<dbReference type="KEGG" id="alm:AO498_15900"/>
<dbReference type="SUPFAM" id="SSF54373">
    <property type="entry name" value="FAD-linked reductases, C-terminal domain"/>
    <property type="match status" value="1"/>
</dbReference>
<evidence type="ECO:0000313" key="5">
    <source>
        <dbReference type="Proteomes" id="UP000073816"/>
    </source>
</evidence>
<name>A0A142ES33_9BACT</name>
<dbReference type="STRING" id="1727163.AO498_15900"/>
<comment type="similarity">
    <text evidence="1">Belongs to the flavin monoamine oxidase family.</text>
</comment>
<keyword evidence="2" id="KW-0472">Membrane</keyword>
<dbReference type="PANTHER" id="PTHR43563:SF1">
    <property type="entry name" value="AMINE OXIDASE [FLAVIN-CONTAINING] B"/>
    <property type="match status" value="1"/>
</dbReference>
<gene>
    <name evidence="4" type="ORF">AO498_15900</name>
</gene>
<evidence type="ECO:0000313" key="4">
    <source>
        <dbReference type="EMBL" id="AMQ57938.1"/>
    </source>
</evidence>
<feature type="domain" description="Amine oxidase" evidence="3">
    <location>
        <begin position="98"/>
        <end position="351"/>
    </location>
</feature>
<keyword evidence="5" id="KW-1185">Reference proteome</keyword>
<keyword evidence="2" id="KW-0812">Transmembrane</keyword>
<organism evidence="4 5">
    <name type="scientific">Algoriphagus sanaruensis</name>
    <dbReference type="NCBI Taxonomy" id="1727163"/>
    <lineage>
        <taxon>Bacteria</taxon>
        <taxon>Pseudomonadati</taxon>
        <taxon>Bacteroidota</taxon>
        <taxon>Cytophagia</taxon>
        <taxon>Cytophagales</taxon>
        <taxon>Cyclobacteriaceae</taxon>
        <taxon>Algoriphagus</taxon>
    </lineage>
</organism>
<feature type="transmembrane region" description="Helical" evidence="2">
    <location>
        <begin position="7"/>
        <end position="24"/>
    </location>
</feature>
<evidence type="ECO:0000256" key="1">
    <source>
        <dbReference type="ARBA" id="ARBA00005995"/>
    </source>
</evidence>
<feature type="domain" description="Amine oxidase" evidence="3">
    <location>
        <begin position="14"/>
        <end position="85"/>
    </location>
</feature>
<dbReference type="PATRIC" id="fig|1727163.4.peg.3338"/>